<reference evidence="1" key="1">
    <citation type="submission" date="2014-09" db="EMBL/GenBank/DDBJ databases">
        <authorList>
            <person name="Magalhaes I.L.F."/>
            <person name="Oliveira U."/>
            <person name="Santos F.R."/>
            <person name="Vidigal T.H.D.A."/>
            <person name="Brescovit A.D."/>
            <person name="Santos A.J."/>
        </authorList>
    </citation>
    <scope>NUCLEOTIDE SEQUENCE</scope>
    <source>
        <tissue evidence="1">Shoot tissue taken approximately 20 cm above the soil surface</tissue>
    </source>
</reference>
<dbReference type="EMBL" id="GBRH01176460">
    <property type="protein sequence ID" value="JAE21436.1"/>
    <property type="molecule type" value="Transcribed_RNA"/>
</dbReference>
<name>A0A0A9GFV2_ARUDO</name>
<evidence type="ECO:0000313" key="1">
    <source>
        <dbReference type="EMBL" id="JAE21436.1"/>
    </source>
</evidence>
<organism evidence="1">
    <name type="scientific">Arundo donax</name>
    <name type="common">Giant reed</name>
    <name type="synonym">Donax arundinaceus</name>
    <dbReference type="NCBI Taxonomy" id="35708"/>
    <lineage>
        <taxon>Eukaryota</taxon>
        <taxon>Viridiplantae</taxon>
        <taxon>Streptophyta</taxon>
        <taxon>Embryophyta</taxon>
        <taxon>Tracheophyta</taxon>
        <taxon>Spermatophyta</taxon>
        <taxon>Magnoliopsida</taxon>
        <taxon>Liliopsida</taxon>
        <taxon>Poales</taxon>
        <taxon>Poaceae</taxon>
        <taxon>PACMAD clade</taxon>
        <taxon>Arundinoideae</taxon>
        <taxon>Arundineae</taxon>
        <taxon>Arundo</taxon>
    </lineage>
</organism>
<proteinExistence type="predicted"/>
<reference evidence="1" key="2">
    <citation type="journal article" date="2015" name="Data Brief">
        <title>Shoot transcriptome of the giant reed, Arundo donax.</title>
        <authorList>
            <person name="Barrero R.A."/>
            <person name="Guerrero F.D."/>
            <person name="Moolhuijzen P."/>
            <person name="Goolsby J.A."/>
            <person name="Tidwell J."/>
            <person name="Bellgard S.E."/>
            <person name="Bellgard M.I."/>
        </authorList>
    </citation>
    <scope>NUCLEOTIDE SEQUENCE</scope>
    <source>
        <tissue evidence="1">Shoot tissue taken approximately 20 cm above the soil surface</tissue>
    </source>
</reference>
<accession>A0A0A9GFV2</accession>
<sequence length="45" mass="5243">MWSLILVISHSYGHYSFQGLPINMQILAEGTQILVSHYARLLYMF</sequence>
<protein>
    <submittedName>
        <fullName evidence="1">Uncharacterized protein</fullName>
    </submittedName>
</protein>
<dbReference type="AlphaFoldDB" id="A0A0A9GFV2"/>